<evidence type="ECO:0000256" key="4">
    <source>
        <dbReference type="ARBA" id="ARBA00022723"/>
    </source>
</evidence>
<dbReference type="SUPFAM" id="SSF56024">
    <property type="entry name" value="Phospholipase D/nuclease"/>
    <property type="match status" value="2"/>
</dbReference>
<dbReference type="Gene3D" id="2.60.40.150">
    <property type="entry name" value="C2 domain"/>
    <property type="match status" value="1"/>
</dbReference>
<dbReference type="SMART" id="SM00155">
    <property type="entry name" value="PLDc"/>
    <property type="match status" value="2"/>
</dbReference>
<dbReference type="PANTHER" id="PTHR18896">
    <property type="entry name" value="PHOSPHOLIPASE D"/>
    <property type="match status" value="1"/>
</dbReference>
<keyword evidence="9" id="KW-0443">Lipid metabolism</keyword>
<keyword evidence="6" id="KW-0378">Hydrolase</keyword>
<dbReference type="GO" id="GO:0009395">
    <property type="term" value="P:phospholipid catabolic process"/>
    <property type="evidence" value="ECO:0007669"/>
    <property type="project" value="TreeGrafter"/>
</dbReference>
<dbReference type="AlphaFoldDB" id="A0AAW0XZW9"/>
<evidence type="ECO:0000313" key="13">
    <source>
        <dbReference type="Proteomes" id="UP001445076"/>
    </source>
</evidence>
<dbReference type="Proteomes" id="UP001445076">
    <property type="component" value="Unassembled WGS sequence"/>
</dbReference>
<sequence length="827" mass="94231">MCLVCMLQYMGSAMGKGVAGLCGARQGEYAITNNEDERHQHSQHDWRYYLCCFSKSGERAQRGKMVFLHGVLYMEIIEACDLPDVDTSWFRSSKDVSDPYVTVDTCCGGKKTCRIAKTSIIFNSLNPHWGEKFRIEMCHETESLLFTIKDLDLVKIECMGFMSIRAEDLLQEDPVTGWFPLLGKDGNPSGSVNIALRYLSSSSITRSNEVLDTVFPLRVGCRVKLYQDAHTPAVPPLTDILTRSGDPYEPSQLWIDISRAIENAQKLIYIVGWSIKTDITLIREGENENFGEVLKRKADEGVRVLVMVWNEAMSTDLYTPGIMGTHDEDTRIFFEGTEVEVFLSPRQKNKGKIMENNFVSTLYTHHQKCVIVDAEVEGEDRRRLVAFAGGIDITDGRWDTPEHPLFKTLPDCHQNDFYNGICQSSVTTGPRQPWHDIHMYIEGPAAMDILSNFIERWRRQAPDRENRLLGINEDDFVLDWETPDESVWSVQFFRSINSDSAQFDTNALDRLLSRKGRLYENSIQTAYIHHIRRSKRFIYLENQYFLGSAHGWLVQEAKCPHLIPIEITTRITNAIKAGEDFRAYIVIPLHPEGDPTSTAVQEILHWQHRTMEMMYRKIAKAIRKAKISAHPTDYLSFFCLGKRESPDEVPDCLEEPNPDSVAAKARDSLRFMIYVHSKMAVFDDEYIIVGSANINERSMSGNRDSEMAVGAFQPQFTKEEFGDSEIEGDVRTFRLSIWAEHCGSHMEEHLSPASVSCMTAMRELGEVNLQKYISPEVEHNDSHLMTYPLNITEEGRVELREDCLTFPDTGGSITGKNSNFLPNSLTT</sequence>
<evidence type="ECO:0000256" key="6">
    <source>
        <dbReference type="ARBA" id="ARBA00022801"/>
    </source>
</evidence>
<dbReference type="PROSITE" id="PS50004">
    <property type="entry name" value="C2"/>
    <property type="match status" value="1"/>
</dbReference>
<evidence type="ECO:0000256" key="8">
    <source>
        <dbReference type="ARBA" id="ARBA00022963"/>
    </source>
</evidence>
<dbReference type="GO" id="GO:0004630">
    <property type="term" value="F:phospholipase D activity"/>
    <property type="evidence" value="ECO:0007669"/>
    <property type="project" value="UniProtKB-EC"/>
</dbReference>
<dbReference type="Pfam" id="PF13091">
    <property type="entry name" value="PLDc_2"/>
    <property type="match status" value="1"/>
</dbReference>
<dbReference type="GO" id="GO:0046872">
    <property type="term" value="F:metal ion binding"/>
    <property type="evidence" value="ECO:0007669"/>
    <property type="project" value="UniProtKB-KW"/>
</dbReference>
<dbReference type="EMBL" id="JARKIK010000019">
    <property type="protein sequence ID" value="KAK8745398.1"/>
    <property type="molecule type" value="Genomic_DNA"/>
</dbReference>
<comment type="similarity">
    <text evidence="2">Belongs to the phospholipase D family. C2-PLD subfamily.</text>
</comment>
<dbReference type="InterPro" id="IPR025202">
    <property type="entry name" value="PLD-like_dom"/>
</dbReference>
<dbReference type="InterPro" id="IPR024632">
    <property type="entry name" value="PLipase_D_C"/>
</dbReference>
<evidence type="ECO:0000256" key="1">
    <source>
        <dbReference type="ARBA" id="ARBA00001913"/>
    </source>
</evidence>
<feature type="domain" description="PLD phosphodiesterase" evidence="11">
    <location>
        <begin position="671"/>
        <end position="698"/>
    </location>
</feature>
<dbReference type="PANTHER" id="PTHR18896:SF60">
    <property type="entry name" value="PHOSPHOLIPASE D"/>
    <property type="match status" value="1"/>
</dbReference>
<dbReference type="Gene3D" id="3.30.870.10">
    <property type="entry name" value="Endonuclease Chain A"/>
    <property type="match status" value="2"/>
</dbReference>
<comment type="cofactor">
    <cofactor evidence="1">
        <name>Ca(2+)</name>
        <dbReference type="ChEBI" id="CHEBI:29108"/>
    </cofactor>
</comment>
<feature type="domain" description="C2" evidence="10">
    <location>
        <begin position="52"/>
        <end position="179"/>
    </location>
</feature>
<dbReference type="Pfam" id="PF12357">
    <property type="entry name" value="PLD_C"/>
    <property type="match status" value="1"/>
</dbReference>
<dbReference type="InterPro" id="IPR015679">
    <property type="entry name" value="PLipase_D_fam"/>
</dbReference>
<evidence type="ECO:0000259" key="11">
    <source>
        <dbReference type="PROSITE" id="PS50035"/>
    </source>
</evidence>
<keyword evidence="4" id="KW-0479">Metal-binding</keyword>
<comment type="caution">
    <text evidence="12">The sequence shown here is derived from an EMBL/GenBank/DDBJ whole genome shotgun (WGS) entry which is preliminary data.</text>
</comment>
<dbReference type="InterPro" id="IPR035892">
    <property type="entry name" value="C2_domain_sf"/>
</dbReference>
<evidence type="ECO:0000256" key="3">
    <source>
        <dbReference type="ARBA" id="ARBA00012027"/>
    </source>
</evidence>
<dbReference type="Pfam" id="PF00168">
    <property type="entry name" value="C2"/>
    <property type="match status" value="1"/>
</dbReference>
<evidence type="ECO:0000256" key="5">
    <source>
        <dbReference type="ARBA" id="ARBA00022737"/>
    </source>
</evidence>
<reference evidence="12 13" key="1">
    <citation type="journal article" date="2024" name="BMC Genomics">
        <title>Genome assembly of redclaw crayfish (Cherax quadricarinatus) provides insights into its immune adaptation and hypoxia tolerance.</title>
        <authorList>
            <person name="Liu Z."/>
            <person name="Zheng J."/>
            <person name="Li H."/>
            <person name="Fang K."/>
            <person name="Wang S."/>
            <person name="He J."/>
            <person name="Zhou D."/>
            <person name="Weng S."/>
            <person name="Chi M."/>
            <person name="Gu Z."/>
            <person name="He J."/>
            <person name="Li F."/>
            <person name="Wang M."/>
        </authorList>
    </citation>
    <scope>NUCLEOTIDE SEQUENCE [LARGE SCALE GENOMIC DNA]</scope>
    <source>
        <strain evidence="12">ZL_2023a</strain>
    </source>
</reference>
<name>A0AAW0XZW9_CHEQU</name>
<dbReference type="PROSITE" id="PS50035">
    <property type="entry name" value="PLD"/>
    <property type="match status" value="2"/>
</dbReference>
<evidence type="ECO:0000259" key="10">
    <source>
        <dbReference type="PROSITE" id="PS50004"/>
    </source>
</evidence>
<accession>A0AAW0XZW9</accession>
<evidence type="ECO:0000256" key="7">
    <source>
        <dbReference type="ARBA" id="ARBA00022837"/>
    </source>
</evidence>
<evidence type="ECO:0000313" key="12">
    <source>
        <dbReference type="EMBL" id="KAK8745398.1"/>
    </source>
</evidence>
<dbReference type="GO" id="GO:0005886">
    <property type="term" value="C:plasma membrane"/>
    <property type="evidence" value="ECO:0007669"/>
    <property type="project" value="TreeGrafter"/>
</dbReference>
<gene>
    <name evidence="12" type="ORF">OTU49_000171</name>
</gene>
<protein>
    <recommendedName>
        <fullName evidence="3">phospholipase D</fullName>
        <ecNumber evidence="3">3.1.4.4</ecNumber>
    </recommendedName>
</protein>
<proteinExistence type="inferred from homology"/>
<feature type="domain" description="PLD phosphodiesterase" evidence="11">
    <location>
        <begin position="361"/>
        <end position="397"/>
    </location>
</feature>
<dbReference type="SUPFAM" id="SSF49562">
    <property type="entry name" value="C2 domain (Calcium/lipid-binding domain, CaLB)"/>
    <property type="match status" value="1"/>
</dbReference>
<dbReference type="InterPro" id="IPR001736">
    <property type="entry name" value="PLipase_D/transphosphatidylase"/>
</dbReference>
<keyword evidence="5" id="KW-0677">Repeat</keyword>
<keyword evidence="13" id="KW-1185">Reference proteome</keyword>
<dbReference type="EC" id="3.1.4.4" evidence="3"/>
<keyword evidence="7" id="KW-0106">Calcium</keyword>
<dbReference type="InterPro" id="IPR000008">
    <property type="entry name" value="C2_dom"/>
</dbReference>
<evidence type="ECO:0000256" key="2">
    <source>
        <dbReference type="ARBA" id="ARBA00010683"/>
    </source>
</evidence>
<keyword evidence="8" id="KW-0442">Lipid degradation</keyword>
<organism evidence="12 13">
    <name type="scientific">Cherax quadricarinatus</name>
    <name type="common">Australian red claw crayfish</name>
    <dbReference type="NCBI Taxonomy" id="27406"/>
    <lineage>
        <taxon>Eukaryota</taxon>
        <taxon>Metazoa</taxon>
        <taxon>Ecdysozoa</taxon>
        <taxon>Arthropoda</taxon>
        <taxon>Crustacea</taxon>
        <taxon>Multicrustacea</taxon>
        <taxon>Malacostraca</taxon>
        <taxon>Eumalacostraca</taxon>
        <taxon>Eucarida</taxon>
        <taxon>Decapoda</taxon>
        <taxon>Pleocyemata</taxon>
        <taxon>Astacidea</taxon>
        <taxon>Parastacoidea</taxon>
        <taxon>Parastacidae</taxon>
        <taxon>Cherax</taxon>
    </lineage>
</organism>
<evidence type="ECO:0000256" key="9">
    <source>
        <dbReference type="ARBA" id="ARBA00023098"/>
    </source>
</evidence>
<dbReference type="SMART" id="SM00239">
    <property type="entry name" value="C2"/>
    <property type="match status" value="1"/>
</dbReference>